<proteinExistence type="predicted"/>
<dbReference type="STRING" id="1352936.M878_07430"/>
<dbReference type="AlphaFoldDB" id="V6KSE1"/>
<reference evidence="1 2" key="1">
    <citation type="journal article" date="2014" name="Genome Announc.">
        <title>Draft Genome Sequence of Streptomyces roseochromogenes subsp. oscitans DS 12.976, Producer of the Aminocoumarin Antibiotic Clorobiocin.</title>
        <authorList>
            <person name="Ruckert C."/>
            <person name="Kalinowski J."/>
            <person name="Heide L."/>
            <person name="Apel A.K."/>
        </authorList>
    </citation>
    <scope>NUCLEOTIDE SEQUENCE [LARGE SCALE GENOMIC DNA]</scope>
    <source>
        <strain evidence="1 2">DS 12.976</strain>
    </source>
</reference>
<dbReference type="HOGENOM" id="CLU_3066818_0_0_11"/>
<name>V6KSE1_STRRC</name>
<evidence type="ECO:0000313" key="2">
    <source>
        <dbReference type="Proteomes" id="UP000017984"/>
    </source>
</evidence>
<dbReference type="PATRIC" id="fig|1352936.5.peg.1581"/>
<gene>
    <name evidence="1" type="ORF">M878_07430</name>
</gene>
<keyword evidence="2" id="KW-1185">Reference proteome</keyword>
<dbReference type="Proteomes" id="UP000017984">
    <property type="component" value="Chromosome"/>
</dbReference>
<comment type="caution">
    <text evidence="1">The sequence shown here is derived from an EMBL/GenBank/DDBJ whole genome shotgun (WGS) entry which is preliminary data.</text>
</comment>
<organism evidence="1 2">
    <name type="scientific">Streptomyces roseochromogenus subsp. oscitans DS 12.976</name>
    <dbReference type="NCBI Taxonomy" id="1352936"/>
    <lineage>
        <taxon>Bacteria</taxon>
        <taxon>Bacillati</taxon>
        <taxon>Actinomycetota</taxon>
        <taxon>Actinomycetes</taxon>
        <taxon>Kitasatosporales</taxon>
        <taxon>Streptomycetaceae</taxon>
        <taxon>Streptomyces</taxon>
    </lineage>
</organism>
<dbReference type="EMBL" id="AWQX01000062">
    <property type="protein sequence ID" value="EST35052.1"/>
    <property type="molecule type" value="Genomic_DNA"/>
</dbReference>
<accession>V6KSE1</accession>
<protein>
    <submittedName>
        <fullName evidence="1">Uncharacterized protein</fullName>
    </submittedName>
</protein>
<evidence type="ECO:0000313" key="1">
    <source>
        <dbReference type="EMBL" id="EST35052.1"/>
    </source>
</evidence>
<sequence length="53" mass="5692">MEGYSKGRWISGLRPQQLSLLIGRVEQRGEAFDGLGAAGRLGHHLDGLGSQES</sequence>